<protein>
    <submittedName>
        <fullName evidence="6">Formate hydrogenlyase subunit 4</fullName>
    </submittedName>
</protein>
<name>A0A7W7LPK5_9ACTN</name>
<evidence type="ECO:0000256" key="4">
    <source>
        <dbReference type="ARBA" id="ARBA00023136"/>
    </source>
</evidence>
<dbReference type="Pfam" id="PF00146">
    <property type="entry name" value="NADHdh"/>
    <property type="match status" value="1"/>
</dbReference>
<gene>
    <name evidence="6" type="ORF">FHS39_002648</name>
</gene>
<dbReference type="EMBL" id="JACHJH010000003">
    <property type="protein sequence ID" value="MBB4893617.1"/>
    <property type="molecule type" value="Genomic_DNA"/>
</dbReference>
<keyword evidence="6" id="KW-0456">Lyase</keyword>
<dbReference type="PANTHER" id="PTHR43359:SF1">
    <property type="entry name" value="FORMATE HYDROGENLYASE SUBUNIT 4-RELATED"/>
    <property type="match status" value="1"/>
</dbReference>
<dbReference type="GO" id="GO:0016829">
    <property type="term" value="F:lyase activity"/>
    <property type="evidence" value="ECO:0007669"/>
    <property type="project" value="UniProtKB-KW"/>
</dbReference>
<keyword evidence="3 5" id="KW-1133">Transmembrane helix</keyword>
<evidence type="ECO:0000256" key="5">
    <source>
        <dbReference type="SAM" id="Phobius"/>
    </source>
</evidence>
<sequence>MNAAGAVGPAAVAAQVAAVVAGAPLLAGLMRQVRARLEGRAGPGIAQPWRDLRKLMRKEPITPVGTGPAFRTAPLLLVASTAVVAALMPLASTATPAGVRSDLILVVALLALGTVALALAGLDTGTAFGGMGASREMTVAALVEPTILLAVFALSIPAGSTNLAAIVSGGIHDSARLASPAGLLATAALAVAVLAETGRLPVDNPATHLELTMVHEAMVLEYAGPDLALVELGAHMRLTVLLGLLASLAAPWGIATTASAAAVALGLVLFAVKVALLGAALAAAEVFWAKLRLFRIPELLAGSFLLALLAVTASYFLTGE</sequence>
<evidence type="ECO:0000256" key="3">
    <source>
        <dbReference type="ARBA" id="ARBA00022989"/>
    </source>
</evidence>
<comment type="subcellular location">
    <subcellularLocation>
        <location evidence="1">Membrane</location>
        <topology evidence="1">Multi-pass membrane protein</topology>
    </subcellularLocation>
</comment>
<dbReference type="InterPro" id="IPR052561">
    <property type="entry name" value="ComplexI_Subunit1"/>
</dbReference>
<dbReference type="AlphaFoldDB" id="A0A7W7LPK5"/>
<dbReference type="InterPro" id="IPR001694">
    <property type="entry name" value="NADH_UbQ_OxRdtase_su1/FPO"/>
</dbReference>
<evidence type="ECO:0000256" key="1">
    <source>
        <dbReference type="ARBA" id="ARBA00004141"/>
    </source>
</evidence>
<feature type="transmembrane region" description="Helical" evidence="5">
    <location>
        <begin position="234"/>
        <end position="255"/>
    </location>
</feature>
<dbReference type="PANTHER" id="PTHR43359">
    <property type="entry name" value="FORMATE HYDROGENLYASE SUBUNIT 4"/>
    <property type="match status" value="1"/>
</dbReference>
<dbReference type="Proteomes" id="UP000556084">
    <property type="component" value="Unassembled WGS sequence"/>
</dbReference>
<feature type="transmembrane region" description="Helical" evidence="5">
    <location>
        <begin position="142"/>
        <end position="165"/>
    </location>
</feature>
<evidence type="ECO:0000313" key="7">
    <source>
        <dbReference type="Proteomes" id="UP000556084"/>
    </source>
</evidence>
<evidence type="ECO:0000256" key="2">
    <source>
        <dbReference type="ARBA" id="ARBA00022692"/>
    </source>
</evidence>
<feature type="transmembrane region" description="Helical" evidence="5">
    <location>
        <begin position="103"/>
        <end position="122"/>
    </location>
</feature>
<proteinExistence type="predicted"/>
<keyword evidence="7" id="KW-1185">Reference proteome</keyword>
<dbReference type="RefSeq" id="WP_343069547.1">
    <property type="nucleotide sequence ID" value="NZ_JACHJH010000003.1"/>
</dbReference>
<feature type="transmembrane region" description="Helical" evidence="5">
    <location>
        <begin position="177"/>
        <end position="195"/>
    </location>
</feature>
<dbReference type="GO" id="GO:0005886">
    <property type="term" value="C:plasma membrane"/>
    <property type="evidence" value="ECO:0007669"/>
    <property type="project" value="TreeGrafter"/>
</dbReference>
<keyword evidence="2 5" id="KW-0812">Transmembrane</keyword>
<feature type="transmembrane region" description="Helical" evidence="5">
    <location>
        <begin position="262"/>
        <end position="287"/>
    </location>
</feature>
<comment type="caution">
    <text evidence="6">The sequence shown here is derived from an EMBL/GenBank/DDBJ whole genome shotgun (WGS) entry which is preliminary data.</text>
</comment>
<feature type="transmembrane region" description="Helical" evidence="5">
    <location>
        <begin position="299"/>
        <end position="318"/>
    </location>
</feature>
<keyword evidence="4 5" id="KW-0472">Membrane</keyword>
<accession>A0A7W7LPK5</accession>
<evidence type="ECO:0000313" key="6">
    <source>
        <dbReference type="EMBL" id="MBB4893617.1"/>
    </source>
</evidence>
<reference evidence="6 7" key="1">
    <citation type="submission" date="2020-08" db="EMBL/GenBank/DDBJ databases">
        <title>Genomic Encyclopedia of Type Strains, Phase III (KMG-III): the genomes of soil and plant-associated and newly described type strains.</title>
        <authorList>
            <person name="Whitman W."/>
        </authorList>
    </citation>
    <scope>NUCLEOTIDE SEQUENCE [LARGE SCALE GENOMIC DNA]</scope>
    <source>
        <strain evidence="6 7">CECT 3266</strain>
    </source>
</reference>
<feature type="transmembrane region" description="Helical" evidence="5">
    <location>
        <begin position="73"/>
        <end position="91"/>
    </location>
</feature>
<organism evidence="6 7">
    <name type="scientific">Streptomyces olivoverticillatus</name>
    <dbReference type="NCBI Taxonomy" id="66427"/>
    <lineage>
        <taxon>Bacteria</taxon>
        <taxon>Bacillati</taxon>
        <taxon>Actinomycetota</taxon>
        <taxon>Actinomycetes</taxon>
        <taxon>Kitasatosporales</taxon>
        <taxon>Streptomycetaceae</taxon>
        <taxon>Streptomyces</taxon>
    </lineage>
</organism>